<dbReference type="Proteomes" id="UP001596439">
    <property type="component" value="Unassembled WGS sequence"/>
</dbReference>
<dbReference type="InterPro" id="IPR008988">
    <property type="entry name" value="Transcriptional_repressor_C"/>
</dbReference>
<keyword evidence="4" id="KW-1185">Reference proteome</keyword>
<feature type="domain" description="Ferrous iron transporter FeoA-like" evidence="2">
    <location>
        <begin position="2"/>
        <end position="77"/>
    </location>
</feature>
<dbReference type="Pfam" id="PF04023">
    <property type="entry name" value="FeoA"/>
    <property type="match status" value="1"/>
</dbReference>
<dbReference type="GeneID" id="99711188"/>
<dbReference type="InterPro" id="IPR007167">
    <property type="entry name" value="Fe-transptr_FeoA-like"/>
</dbReference>
<dbReference type="SUPFAM" id="SSF50037">
    <property type="entry name" value="C-terminal domain of transcriptional repressors"/>
    <property type="match status" value="1"/>
</dbReference>
<gene>
    <name evidence="3" type="ORF">ACFQO8_12660</name>
</gene>
<reference evidence="4" key="1">
    <citation type="journal article" date="2019" name="Int. J. Syst. Evol. Microbiol.">
        <title>The Global Catalogue of Microorganisms (GCM) 10K type strain sequencing project: providing services to taxonomists for standard genome sequencing and annotation.</title>
        <authorList>
            <consortium name="The Broad Institute Genomics Platform"/>
            <consortium name="The Broad Institute Genome Sequencing Center for Infectious Disease"/>
            <person name="Wu L."/>
            <person name="Ma J."/>
        </authorList>
    </citation>
    <scope>NUCLEOTIDE SEQUENCE [LARGE SCALE GENOMIC DNA]</scope>
    <source>
        <strain evidence="4">CCUG 55590</strain>
    </source>
</reference>
<accession>A0ABW2PNG9</accession>
<dbReference type="Gene3D" id="2.30.30.90">
    <property type="match status" value="1"/>
</dbReference>
<comment type="caution">
    <text evidence="3">The sequence shown here is derived from an EMBL/GenBank/DDBJ whole genome shotgun (WGS) entry which is preliminary data.</text>
</comment>
<proteinExistence type="predicted"/>
<evidence type="ECO:0000313" key="3">
    <source>
        <dbReference type="EMBL" id="MFC7390986.1"/>
    </source>
</evidence>
<dbReference type="EMBL" id="JBHTCE010000003">
    <property type="protein sequence ID" value="MFC7390986.1"/>
    <property type="molecule type" value="Genomic_DNA"/>
</dbReference>
<evidence type="ECO:0000259" key="2">
    <source>
        <dbReference type="SMART" id="SM00899"/>
    </source>
</evidence>
<organism evidence="3 4">
    <name type="scientific">Exiguobacterium aestuarii</name>
    <dbReference type="NCBI Taxonomy" id="273527"/>
    <lineage>
        <taxon>Bacteria</taxon>
        <taxon>Bacillati</taxon>
        <taxon>Bacillota</taxon>
        <taxon>Bacilli</taxon>
        <taxon>Bacillales</taxon>
        <taxon>Bacillales Family XII. Incertae Sedis</taxon>
        <taxon>Exiguobacterium</taxon>
    </lineage>
</organism>
<evidence type="ECO:0000313" key="4">
    <source>
        <dbReference type="Proteomes" id="UP001596439"/>
    </source>
</evidence>
<dbReference type="RefSeq" id="WP_034771241.1">
    <property type="nucleotide sequence ID" value="NZ_JANIEL010000011.1"/>
</dbReference>
<sequence length="78" mass="8915">MSLLRHVALNQTVILSDLTKIDDRLRRRMISLGFYEGCSVRVKRRAIFSGPLTIEQVDHQQIIAIRRSDAEKIGVIVP</sequence>
<protein>
    <submittedName>
        <fullName evidence="3">Ferrous iron transport protein A</fullName>
    </submittedName>
</protein>
<keyword evidence="1" id="KW-0408">Iron</keyword>
<dbReference type="SMART" id="SM00899">
    <property type="entry name" value="FeoA"/>
    <property type="match status" value="1"/>
</dbReference>
<dbReference type="InterPro" id="IPR038157">
    <property type="entry name" value="FeoA_core_dom"/>
</dbReference>
<name>A0ABW2PNG9_9BACL</name>
<evidence type="ECO:0000256" key="1">
    <source>
        <dbReference type="ARBA" id="ARBA00023004"/>
    </source>
</evidence>